<reference evidence="1" key="1">
    <citation type="submission" date="2021-01" db="EMBL/GenBank/DDBJ databases">
        <title>Phytophthora aleatoria, a newly-described species from Pinus radiata is distinct from Phytophthora cactorum isolates based on comparative genomics.</title>
        <authorList>
            <person name="Mcdougal R."/>
            <person name="Panda P."/>
            <person name="Williams N."/>
            <person name="Studholme D.J."/>
        </authorList>
    </citation>
    <scope>NUCLEOTIDE SEQUENCE</scope>
    <source>
        <strain evidence="1">NZFS 4037</strain>
    </source>
</reference>
<evidence type="ECO:0000313" key="1">
    <source>
        <dbReference type="EMBL" id="KAG6948188.1"/>
    </source>
</evidence>
<organism evidence="1 2">
    <name type="scientific">Phytophthora aleatoria</name>
    <dbReference type="NCBI Taxonomy" id="2496075"/>
    <lineage>
        <taxon>Eukaryota</taxon>
        <taxon>Sar</taxon>
        <taxon>Stramenopiles</taxon>
        <taxon>Oomycota</taxon>
        <taxon>Peronosporomycetes</taxon>
        <taxon>Peronosporales</taxon>
        <taxon>Peronosporaceae</taxon>
        <taxon>Phytophthora</taxon>
    </lineage>
</organism>
<dbReference type="AlphaFoldDB" id="A0A8J5IKA4"/>
<name>A0A8J5IKA4_9STRA</name>
<proteinExistence type="predicted"/>
<keyword evidence="2" id="KW-1185">Reference proteome</keyword>
<evidence type="ECO:0000313" key="2">
    <source>
        <dbReference type="Proteomes" id="UP000709295"/>
    </source>
</evidence>
<protein>
    <submittedName>
        <fullName evidence="1">Uncharacterized protein</fullName>
    </submittedName>
</protein>
<gene>
    <name evidence="1" type="ORF">JG688_00015205</name>
</gene>
<comment type="caution">
    <text evidence="1">The sequence shown here is derived from an EMBL/GenBank/DDBJ whole genome shotgun (WGS) entry which is preliminary data.</text>
</comment>
<dbReference type="Proteomes" id="UP000709295">
    <property type="component" value="Unassembled WGS sequence"/>
</dbReference>
<sequence length="69" mass="8163">MERTGSFVYKADQQCGTKEARAAWPCYLCFADFVYVPRPRAQRLTSLRRATDARIQEQLSRLAEYMRER</sequence>
<dbReference type="EMBL" id="JAENGY010001596">
    <property type="protein sequence ID" value="KAG6948188.1"/>
    <property type="molecule type" value="Genomic_DNA"/>
</dbReference>
<accession>A0A8J5IKA4</accession>